<proteinExistence type="predicted"/>
<protein>
    <recommendedName>
        <fullName evidence="5">Major facilitator superfamily (MFS) profile domain-containing protein</fullName>
    </recommendedName>
</protein>
<dbReference type="Pfam" id="PF07690">
    <property type="entry name" value="MFS_1"/>
    <property type="match status" value="1"/>
</dbReference>
<dbReference type="PANTHER" id="PTHR23525:SF1">
    <property type="entry name" value="NODULIN-LIKE DOMAIN-CONTAINING PROTEIN"/>
    <property type="match status" value="1"/>
</dbReference>
<evidence type="ECO:0000256" key="1">
    <source>
        <dbReference type="SAM" id="MobiDB-lite"/>
    </source>
</evidence>
<keyword evidence="4" id="KW-1185">Reference proteome</keyword>
<sequence>MEINERLTADYSQEYRKNIRCIFISLFFSVSLSAVTLGPLFDAYLLNIGGQHGNKLVGAVESTRGVLQLAFAYPIGALSDKMSRVRLLKGDLLFWTLGLFLLLLGIASGSVPMLFIGMAVWAPCSQCWNSTSQVVIADSAASAARTTVLSRMTSLRLIAQATGPMLQACMLLLSGQNHWGTSLLKAVTLSGAVLWPGVMWTLRMSDVPPLEKTEGESSNSSTFSQVDLDRCYLRIPLRWWVAGIIELMAFITLFGAGMTVKFFPLFFRIDYKFTPLEVCVLGFAYPFCISVMVELCRRLSKHLGRLFAVSLFHFLGTVCLWVLCYIRPLVLVLPLYLLRGALMNARGPIIRAIIMDLVPSDLRGRWNSIQSMSGFAWSGSAALGGYLADYAGDYRFTFVVTASIYSAAFVVSLPLFFIYPAEHKAPAAARETSLQSVAPVTDSPAIARREESAGGTDLPRVAQS</sequence>
<dbReference type="EMBL" id="CAXAMM010012102">
    <property type="protein sequence ID" value="CAK9027913.1"/>
    <property type="molecule type" value="Genomic_DNA"/>
</dbReference>
<gene>
    <name evidence="3" type="ORF">SCF082_LOCUS18143</name>
</gene>
<keyword evidence="2" id="KW-1133">Transmembrane helix</keyword>
<dbReference type="PANTHER" id="PTHR23525">
    <property type="entry name" value="TRANSPORTER, PUTATIVE-RELATED"/>
    <property type="match status" value="1"/>
</dbReference>
<dbReference type="SUPFAM" id="SSF103473">
    <property type="entry name" value="MFS general substrate transporter"/>
    <property type="match status" value="1"/>
</dbReference>
<dbReference type="InterPro" id="IPR011701">
    <property type="entry name" value="MFS"/>
</dbReference>
<name>A0ABP0KM27_9DINO</name>
<feature type="transmembrane region" description="Helical" evidence="2">
    <location>
        <begin position="275"/>
        <end position="296"/>
    </location>
</feature>
<evidence type="ECO:0000313" key="4">
    <source>
        <dbReference type="Proteomes" id="UP001642464"/>
    </source>
</evidence>
<evidence type="ECO:0008006" key="5">
    <source>
        <dbReference type="Google" id="ProtNLM"/>
    </source>
</evidence>
<dbReference type="CDD" id="cd06174">
    <property type="entry name" value="MFS"/>
    <property type="match status" value="1"/>
</dbReference>
<dbReference type="Gene3D" id="1.20.1250.20">
    <property type="entry name" value="MFS general substrate transporter like domains"/>
    <property type="match status" value="1"/>
</dbReference>
<comment type="caution">
    <text evidence="3">The sequence shown here is derived from an EMBL/GenBank/DDBJ whole genome shotgun (WGS) entry which is preliminary data.</text>
</comment>
<feature type="transmembrane region" description="Helical" evidence="2">
    <location>
        <begin position="21"/>
        <end position="41"/>
    </location>
</feature>
<feature type="transmembrane region" description="Helical" evidence="2">
    <location>
        <begin position="303"/>
        <end position="323"/>
    </location>
</feature>
<feature type="transmembrane region" description="Helical" evidence="2">
    <location>
        <begin position="239"/>
        <end position="263"/>
    </location>
</feature>
<evidence type="ECO:0000313" key="3">
    <source>
        <dbReference type="EMBL" id="CAK9027913.1"/>
    </source>
</evidence>
<reference evidence="3 4" key="1">
    <citation type="submission" date="2024-02" db="EMBL/GenBank/DDBJ databases">
        <authorList>
            <person name="Chen Y."/>
            <person name="Shah S."/>
            <person name="Dougan E. K."/>
            <person name="Thang M."/>
            <person name="Chan C."/>
        </authorList>
    </citation>
    <scope>NUCLEOTIDE SEQUENCE [LARGE SCALE GENOMIC DNA]</scope>
</reference>
<organism evidence="3 4">
    <name type="scientific">Durusdinium trenchii</name>
    <dbReference type="NCBI Taxonomy" id="1381693"/>
    <lineage>
        <taxon>Eukaryota</taxon>
        <taxon>Sar</taxon>
        <taxon>Alveolata</taxon>
        <taxon>Dinophyceae</taxon>
        <taxon>Suessiales</taxon>
        <taxon>Symbiodiniaceae</taxon>
        <taxon>Durusdinium</taxon>
    </lineage>
</organism>
<keyword evidence="2" id="KW-0472">Membrane</keyword>
<feature type="transmembrane region" description="Helical" evidence="2">
    <location>
        <begin position="394"/>
        <end position="419"/>
    </location>
</feature>
<accession>A0ABP0KM27</accession>
<dbReference type="Proteomes" id="UP001642464">
    <property type="component" value="Unassembled WGS sequence"/>
</dbReference>
<keyword evidence="2" id="KW-0812">Transmembrane</keyword>
<dbReference type="InterPro" id="IPR036259">
    <property type="entry name" value="MFS_trans_sf"/>
</dbReference>
<evidence type="ECO:0000256" key="2">
    <source>
        <dbReference type="SAM" id="Phobius"/>
    </source>
</evidence>
<feature type="region of interest" description="Disordered" evidence="1">
    <location>
        <begin position="433"/>
        <end position="464"/>
    </location>
</feature>
<feature type="transmembrane region" description="Helical" evidence="2">
    <location>
        <begin position="92"/>
        <end position="116"/>
    </location>
</feature>